<accession>A0ABD0ZHL2</accession>
<evidence type="ECO:0000256" key="7">
    <source>
        <dbReference type="ARBA" id="ARBA00022729"/>
    </source>
</evidence>
<keyword evidence="8" id="KW-0677">Repeat</keyword>
<dbReference type="InterPro" id="IPR010294">
    <property type="entry name" value="ADAMTS_spacer1"/>
</dbReference>
<comment type="caution">
    <text evidence="17">The sequence shown here is derived from an EMBL/GenBank/DDBJ whole genome shotgun (WGS) entry which is preliminary data.</text>
</comment>
<dbReference type="EMBL" id="JBFDAA010000002">
    <property type="protein sequence ID" value="KAL1139574.1"/>
    <property type="molecule type" value="Genomic_DNA"/>
</dbReference>
<evidence type="ECO:0000256" key="1">
    <source>
        <dbReference type="ARBA" id="ARBA00004498"/>
    </source>
</evidence>
<dbReference type="PANTHER" id="PTHR13723:SF311">
    <property type="entry name" value="ADAM CYSTEINE-RICH DOMAIN-CONTAINING PROTEIN"/>
    <property type="match status" value="1"/>
</dbReference>
<name>A0ABD0ZHL2_9HEMI</name>
<dbReference type="Pfam" id="PF01562">
    <property type="entry name" value="Pep_M12B_propep"/>
    <property type="match status" value="1"/>
</dbReference>
<dbReference type="InterPro" id="IPR002870">
    <property type="entry name" value="Peptidase_M12B_N"/>
</dbReference>
<evidence type="ECO:0000256" key="10">
    <source>
        <dbReference type="ARBA" id="ARBA00022833"/>
    </source>
</evidence>
<evidence type="ECO:0000256" key="3">
    <source>
        <dbReference type="ARBA" id="ARBA00022530"/>
    </source>
</evidence>
<dbReference type="InterPro" id="IPR006586">
    <property type="entry name" value="ADAM_Cys-rich"/>
</dbReference>
<evidence type="ECO:0000256" key="8">
    <source>
        <dbReference type="ARBA" id="ARBA00022737"/>
    </source>
</evidence>
<evidence type="ECO:0000256" key="2">
    <source>
        <dbReference type="ARBA" id="ARBA00022525"/>
    </source>
</evidence>
<evidence type="ECO:0000256" key="9">
    <source>
        <dbReference type="ARBA" id="ARBA00022801"/>
    </source>
</evidence>
<dbReference type="Proteomes" id="UP001558652">
    <property type="component" value="Unassembled WGS sequence"/>
</dbReference>
<sequence length="1070" mass="119807">MSWRNVNYGTTGATLRAGHGAHASLICEKGLMGRYTRDVVDYEIVLPRKVKPNGAFDTFWLPHHYDKHLRRKRSLGEEDKVHYNLEFNGRRHHLELTPNVGLLAPGAVVETWRVPGNLSSAEIKHPSSHLCHFHGRIRGMPGSRVALSACSGLAGHVRTDNGSFFVEPILNEESQRYGEHLHIVYKRSLRHEEVKTSNCGIKNPWWDDWAGNIFKNKLQSISKGMGLRPFRKRSEIVVPRYIEAGVILDKHFCDYHKTRKEEYILTTMNVVNTFYRDFSVGNVIEVVITKLVFLDVEKQETELETLTDANEGLPLFCNWQTPYNHDDPNHPNHYDIAVLVTRHDICSNNDCGLLGLAFMGRVCDITKQNCCINEDSGLVLGAVITHEIGHILLKEATRWWHSLMVSARSRDTTPRGDREGNVFKVGVADSEKWSRWDVKIQMSSANVAICVVGVGCPHDTPEDTGCSGYVNPSDTDGPHTVMHPMVITNTLEWSSCSREYISTLLNSQDGDCLLDEPLDQPYPYPDLLPGAVYDANTQCQLGYGPTFLPCERGGDVCSGLWCQESPTSDTCSSLGTPADGTTCAPNKWCYKGECIEMGVMPKTVDGGWSDWGPWSKCSRTCGGGVEIRERICNNPQPKHLGRYCQGTRKEYTICNTQPCGNLAKYRQEQCEEFNAKEIDGEKHTWKAYLPATNDLGCDWKIDSGAVEDICGVCNGDGSHCVAETITYTKVEKQVHVTTVLRMVMKMATSRNRLGPTNSQQETTDHGVLKPACSIPKDATNIVVKEAAPSKNYLAYVGPDRQFYVDNAANNPPGEYLFGEDVAVLSYPEMDHEEMYMKGPLKNPLTILYAFAENNNVGVTCTFVTEIKVPKEEPSYNWEFLEWGSCTVLCGTGSEICKPDCIEKHGGKVSESFCEKVKKPDPKSRNCNEKQCATHWKIWKWSECSGCLHKTGEKHREVECVMDSPTVGAGEDIIVDPSRCCGNPPKKTDLCNSSKPCEEKGKKKRKTSDIFELEFLKYNLNTSGLEDYVYRLFKRAETHPTIKPASPSKGVLFVDVLPIENVTMKVAEISK</sequence>
<dbReference type="PANTHER" id="PTHR13723">
    <property type="entry name" value="ADAMTS A DISINTEGRIN AND METALLOPROTEASE WITH THROMBOSPONDIN MOTIFS PROTEASE"/>
    <property type="match status" value="1"/>
</dbReference>
<evidence type="ECO:0000259" key="16">
    <source>
        <dbReference type="PROSITE" id="PS50215"/>
    </source>
</evidence>
<comment type="subcellular location">
    <subcellularLocation>
        <location evidence="1">Secreted</location>
        <location evidence="1">Extracellular space</location>
        <location evidence="1">Extracellular matrix</location>
    </subcellularLocation>
</comment>
<protein>
    <recommendedName>
        <fullName evidence="16">Peptidase M12B domain-containing protein</fullName>
    </recommendedName>
</protein>
<dbReference type="GO" id="GO:0046872">
    <property type="term" value="F:metal ion binding"/>
    <property type="evidence" value="ECO:0007669"/>
    <property type="project" value="UniProtKB-KW"/>
</dbReference>
<dbReference type="SMART" id="SM00608">
    <property type="entry name" value="ACR"/>
    <property type="match status" value="1"/>
</dbReference>
<dbReference type="SUPFAM" id="SSF55486">
    <property type="entry name" value="Metalloproteases ('zincins'), catalytic domain"/>
    <property type="match status" value="2"/>
</dbReference>
<evidence type="ECO:0000313" key="18">
    <source>
        <dbReference type="Proteomes" id="UP001558652"/>
    </source>
</evidence>
<keyword evidence="10" id="KW-0862">Zinc</keyword>
<dbReference type="InterPro" id="IPR036383">
    <property type="entry name" value="TSP1_rpt_sf"/>
</dbReference>
<keyword evidence="18" id="KW-1185">Reference proteome</keyword>
<evidence type="ECO:0000256" key="6">
    <source>
        <dbReference type="ARBA" id="ARBA00022723"/>
    </source>
</evidence>
<evidence type="ECO:0000256" key="5">
    <source>
        <dbReference type="ARBA" id="ARBA00022685"/>
    </source>
</evidence>
<keyword evidence="14" id="KW-0325">Glycoprotein</keyword>
<evidence type="ECO:0000313" key="17">
    <source>
        <dbReference type="EMBL" id="KAL1139574.1"/>
    </source>
</evidence>
<dbReference type="InterPro" id="IPR000884">
    <property type="entry name" value="TSP1_rpt"/>
</dbReference>
<dbReference type="InterPro" id="IPR001590">
    <property type="entry name" value="Peptidase_M12B"/>
</dbReference>
<dbReference type="InterPro" id="IPR041645">
    <property type="entry name" value="ADAMTS_CR_2"/>
</dbReference>
<dbReference type="Pfam" id="PF17771">
    <property type="entry name" value="ADAMTS_CR_2"/>
    <property type="match status" value="1"/>
</dbReference>
<evidence type="ECO:0000256" key="14">
    <source>
        <dbReference type="ARBA" id="ARBA00023180"/>
    </source>
</evidence>
<keyword evidence="2" id="KW-0964">Secreted</keyword>
<dbReference type="AlphaFoldDB" id="A0ABD0ZHL2"/>
<dbReference type="Gene3D" id="2.60.120.830">
    <property type="match status" value="1"/>
</dbReference>
<dbReference type="PROSITE" id="PS50092">
    <property type="entry name" value="TSP1"/>
    <property type="match status" value="1"/>
</dbReference>
<dbReference type="Gene3D" id="3.40.390.10">
    <property type="entry name" value="Collagenase (Catalytic Domain)"/>
    <property type="match status" value="1"/>
</dbReference>
<dbReference type="Pfam" id="PF19030">
    <property type="entry name" value="TSP1_ADAMTS"/>
    <property type="match status" value="1"/>
</dbReference>
<dbReference type="PROSITE" id="PS50215">
    <property type="entry name" value="ADAM_MEPRO"/>
    <property type="match status" value="1"/>
</dbReference>
<dbReference type="Pfam" id="PF00090">
    <property type="entry name" value="TSP_1"/>
    <property type="match status" value="1"/>
</dbReference>
<evidence type="ECO:0000256" key="12">
    <source>
        <dbReference type="ARBA" id="ARBA00023145"/>
    </source>
</evidence>
<comment type="caution">
    <text evidence="15">Lacks conserved residue(s) required for the propagation of feature annotation.</text>
</comment>
<keyword evidence="7" id="KW-0732">Signal</keyword>
<evidence type="ECO:0000256" key="13">
    <source>
        <dbReference type="ARBA" id="ARBA00023157"/>
    </source>
</evidence>
<proteinExistence type="predicted"/>
<dbReference type="GO" id="GO:0006508">
    <property type="term" value="P:proteolysis"/>
    <property type="evidence" value="ECO:0007669"/>
    <property type="project" value="UniProtKB-KW"/>
</dbReference>
<keyword evidence="11" id="KW-0482">Metalloprotease</keyword>
<keyword evidence="12" id="KW-0865">Zymogen</keyword>
<dbReference type="SMART" id="SM00209">
    <property type="entry name" value="TSP1"/>
    <property type="match status" value="3"/>
</dbReference>
<feature type="domain" description="Peptidase M12B" evidence="16">
    <location>
        <begin position="240"/>
        <end position="517"/>
    </location>
</feature>
<keyword evidence="9" id="KW-0378">Hydrolase</keyword>
<dbReference type="InterPro" id="IPR024079">
    <property type="entry name" value="MetalloPept_cat_dom_sf"/>
</dbReference>
<dbReference type="FunFam" id="2.20.100.10:FF:000006">
    <property type="entry name" value="A disintegrin and metalloproteinase with thrombospondin motifs 1"/>
    <property type="match status" value="1"/>
</dbReference>
<keyword evidence="3" id="KW-0272">Extracellular matrix</keyword>
<dbReference type="Pfam" id="PF05986">
    <property type="entry name" value="ADAMTS_spacer1"/>
    <property type="match status" value="1"/>
</dbReference>
<gene>
    <name evidence="17" type="ORF">AAG570_006556</name>
</gene>
<dbReference type="PRINTS" id="PR01705">
    <property type="entry name" value="TSP1REPEAT"/>
</dbReference>
<dbReference type="SUPFAM" id="SSF82895">
    <property type="entry name" value="TSP-1 type 1 repeat"/>
    <property type="match status" value="1"/>
</dbReference>
<keyword evidence="4" id="KW-0645">Protease</keyword>
<dbReference type="Gene3D" id="3.40.1620.60">
    <property type="match status" value="1"/>
</dbReference>
<evidence type="ECO:0000256" key="11">
    <source>
        <dbReference type="ARBA" id="ARBA00023049"/>
    </source>
</evidence>
<dbReference type="GO" id="GO:0008237">
    <property type="term" value="F:metallopeptidase activity"/>
    <property type="evidence" value="ECO:0007669"/>
    <property type="project" value="UniProtKB-KW"/>
</dbReference>
<evidence type="ECO:0000256" key="4">
    <source>
        <dbReference type="ARBA" id="ARBA00022670"/>
    </source>
</evidence>
<dbReference type="InterPro" id="IPR050439">
    <property type="entry name" value="ADAMTS_ADAMTS-like"/>
</dbReference>
<evidence type="ECO:0000256" key="15">
    <source>
        <dbReference type="PROSITE-ProRule" id="PRU00276"/>
    </source>
</evidence>
<keyword evidence="13" id="KW-1015">Disulfide bond</keyword>
<reference evidence="17 18" key="1">
    <citation type="submission" date="2024-07" db="EMBL/GenBank/DDBJ databases">
        <title>Chromosome-level genome assembly of the water stick insect Ranatra chinensis (Heteroptera: Nepidae).</title>
        <authorList>
            <person name="Liu X."/>
        </authorList>
    </citation>
    <scope>NUCLEOTIDE SEQUENCE [LARGE SCALE GENOMIC DNA]</scope>
    <source>
        <strain evidence="17">Cailab_2021Rc</strain>
        <tissue evidence="17">Muscle</tissue>
    </source>
</reference>
<organism evidence="17 18">
    <name type="scientific">Ranatra chinensis</name>
    <dbReference type="NCBI Taxonomy" id="642074"/>
    <lineage>
        <taxon>Eukaryota</taxon>
        <taxon>Metazoa</taxon>
        <taxon>Ecdysozoa</taxon>
        <taxon>Arthropoda</taxon>
        <taxon>Hexapoda</taxon>
        <taxon>Insecta</taxon>
        <taxon>Pterygota</taxon>
        <taxon>Neoptera</taxon>
        <taxon>Paraneoptera</taxon>
        <taxon>Hemiptera</taxon>
        <taxon>Heteroptera</taxon>
        <taxon>Panheteroptera</taxon>
        <taxon>Nepomorpha</taxon>
        <taxon>Nepidae</taxon>
        <taxon>Ranatrinae</taxon>
        <taxon>Ranatra</taxon>
    </lineage>
</organism>
<dbReference type="Gene3D" id="2.20.100.10">
    <property type="entry name" value="Thrombospondin type-1 (TSP1) repeat"/>
    <property type="match status" value="1"/>
</dbReference>
<keyword evidence="6" id="KW-0479">Metal-binding</keyword>
<dbReference type="Pfam" id="PF13582">
    <property type="entry name" value="Reprolysin_3"/>
    <property type="match status" value="1"/>
</dbReference>
<keyword evidence="5" id="KW-0165">Cleavage on pair of basic residues</keyword>